<sequence>EEGHGYALPRNIDDLHAQRVAHLISCKTGGRYVAHVPWSTDSADPVAKDWAPKFIPVKELVEKLKRFLKYHIEIYEKMDLPASRVFIYSGHGGNDPLAAFSEEIREELRLEKLIITTTEGPPENIVAMFEAISDFRNY</sequence>
<comment type="caution">
    <text evidence="1">The sequence shown here is derived from an EMBL/GenBank/DDBJ whole genome shotgun (WGS) entry which is preliminary data.</text>
</comment>
<evidence type="ECO:0000313" key="1">
    <source>
        <dbReference type="EMBL" id="GAI26890.1"/>
    </source>
</evidence>
<dbReference type="EMBL" id="BARV01017749">
    <property type="protein sequence ID" value="GAI26890.1"/>
    <property type="molecule type" value="Genomic_DNA"/>
</dbReference>
<name>X1NJC1_9ZZZZ</name>
<organism evidence="1">
    <name type="scientific">marine sediment metagenome</name>
    <dbReference type="NCBI Taxonomy" id="412755"/>
    <lineage>
        <taxon>unclassified sequences</taxon>
        <taxon>metagenomes</taxon>
        <taxon>ecological metagenomes</taxon>
    </lineage>
</organism>
<reference evidence="1" key="1">
    <citation type="journal article" date="2014" name="Front. Microbiol.">
        <title>High frequency of phylogenetically diverse reductive dehalogenase-homologous genes in deep subseafloor sedimentary metagenomes.</title>
        <authorList>
            <person name="Kawai M."/>
            <person name="Futagami T."/>
            <person name="Toyoda A."/>
            <person name="Takaki Y."/>
            <person name="Nishi S."/>
            <person name="Hori S."/>
            <person name="Arai W."/>
            <person name="Tsubouchi T."/>
            <person name="Morono Y."/>
            <person name="Uchiyama I."/>
            <person name="Ito T."/>
            <person name="Fujiyama A."/>
            <person name="Inagaki F."/>
            <person name="Takami H."/>
        </authorList>
    </citation>
    <scope>NUCLEOTIDE SEQUENCE</scope>
    <source>
        <strain evidence="1">Expedition CK06-06</strain>
    </source>
</reference>
<proteinExistence type="predicted"/>
<accession>X1NJC1</accession>
<protein>
    <recommendedName>
        <fullName evidence="2">Creatinine amidohydrolase</fullName>
    </recommendedName>
</protein>
<gene>
    <name evidence="1" type="ORF">S06H3_30176</name>
</gene>
<evidence type="ECO:0008006" key="2">
    <source>
        <dbReference type="Google" id="ProtNLM"/>
    </source>
</evidence>
<feature type="non-terminal residue" evidence="1">
    <location>
        <position position="1"/>
    </location>
</feature>
<dbReference type="AlphaFoldDB" id="X1NJC1"/>